<dbReference type="GO" id="GO:0033103">
    <property type="term" value="P:protein secretion by the type VI secretion system"/>
    <property type="evidence" value="ECO:0007669"/>
    <property type="project" value="InterPro"/>
</dbReference>
<accession>A0A396BPJ3</accession>
<name>A0A396BPJ3_BACFG</name>
<evidence type="ECO:0000313" key="1">
    <source>
        <dbReference type="EMBL" id="RHH07913.1"/>
    </source>
</evidence>
<sequence length="458" mass="52908">MEKQNIKPGKAMENEVLQMDKNVASDRYEIAMQRLAGFGGFSFLESAIEELANLNPERDVRKEMFLKEDGKAKERQNLLKKLELWIEILSSSDNTADMLEKCQERSDIISENLKKNQLAAVTSIAELEKSYRSVMLFFENAEEEKLRNIVFMNASNEQLRDLDNPRFINEVAEELKNNFDRLDLRNNYSMLVLPGYLGSNMIVEKWMKICDQNKVMLLTDFMDLDKKDDVVDLFTSANLTGGEIHRTHAMMCCNWPVGRGKYSKIGETKDLRVSPAAALAGQMYNQKLSQVSSGKKYGGINGTDGVAFSLRKSEVSMLESMGLIPFVYEYSKVMAFSDRTLYSGSDIGLQTYSVVRTADYIFKVLCDFVNRRAFESWNTQSAKEQRREITEFLDSMKGPKNDIEDFEIVLFEQDRTSKRIYLYYRIKFFYPGKTYIMKMDGMEGDDKTMAWKSEFFEE</sequence>
<dbReference type="InterPro" id="IPR035576">
    <property type="entry name" value="T6SS_TssC"/>
</dbReference>
<comment type="caution">
    <text evidence="1">The sequence shown here is derived from an EMBL/GenBank/DDBJ whole genome shotgun (WGS) entry which is preliminary data.</text>
</comment>
<dbReference type="GO" id="GO:0033104">
    <property type="term" value="C:type VI protein secretion system complex"/>
    <property type="evidence" value="ECO:0007669"/>
    <property type="project" value="InterPro"/>
</dbReference>
<proteinExistence type="predicted"/>
<protein>
    <submittedName>
        <fullName evidence="1">Type VI secretion system contractile sheath protein TssC</fullName>
    </submittedName>
</protein>
<dbReference type="AlphaFoldDB" id="A0A396BPJ3"/>
<dbReference type="EMBL" id="QRJE01000032">
    <property type="protein sequence ID" value="RHH07913.1"/>
    <property type="molecule type" value="Genomic_DNA"/>
</dbReference>
<reference evidence="1 2" key="1">
    <citation type="submission" date="2018-08" db="EMBL/GenBank/DDBJ databases">
        <title>A genome reference for cultivated species of the human gut microbiota.</title>
        <authorList>
            <person name="Zou Y."/>
            <person name="Xue W."/>
            <person name="Luo G."/>
        </authorList>
    </citation>
    <scope>NUCLEOTIDE SEQUENCE [LARGE SCALE GENOMIC DNA]</scope>
    <source>
        <strain evidence="1 2">AM18-6</strain>
    </source>
</reference>
<evidence type="ECO:0000313" key="2">
    <source>
        <dbReference type="Proteomes" id="UP000266644"/>
    </source>
</evidence>
<gene>
    <name evidence="1" type="ORF">DW228_18440</name>
</gene>
<organism evidence="1 2">
    <name type="scientific">Bacteroides fragilis</name>
    <dbReference type="NCBI Taxonomy" id="817"/>
    <lineage>
        <taxon>Bacteria</taxon>
        <taxon>Pseudomonadati</taxon>
        <taxon>Bacteroidota</taxon>
        <taxon>Bacteroidia</taxon>
        <taxon>Bacteroidales</taxon>
        <taxon>Bacteroidaceae</taxon>
        <taxon>Bacteroides</taxon>
    </lineage>
</organism>
<dbReference type="Pfam" id="PF17541">
    <property type="entry name" value="TssC"/>
    <property type="match status" value="1"/>
</dbReference>
<dbReference type="RefSeq" id="WP_122330597.1">
    <property type="nucleotide sequence ID" value="NZ_JAQDYY010000019.1"/>
</dbReference>
<dbReference type="Proteomes" id="UP000266644">
    <property type="component" value="Unassembled WGS sequence"/>
</dbReference>